<reference evidence="1" key="1">
    <citation type="submission" date="2018-05" db="EMBL/GenBank/DDBJ databases">
        <title>Draft genome of Mucuna pruriens seed.</title>
        <authorList>
            <person name="Nnadi N.E."/>
            <person name="Vos R."/>
            <person name="Hasami M.H."/>
            <person name="Devisetty U.K."/>
            <person name="Aguiy J.C."/>
        </authorList>
    </citation>
    <scope>NUCLEOTIDE SEQUENCE [LARGE SCALE GENOMIC DNA]</scope>
    <source>
        <strain evidence="1">JCA_2017</strain>
    </source>
</reference>
<organism evidence="1 2">
    <name type="scientific">Mucuna pruriens</name>
    <name type="common">Velvet bean</name>
    <name type="synonym">Dolichos pruriens</name>
    <dbReference type="NCBI Taxonomy" id="157652"/>
    <lineage>
        <taxon>Eukaryota</taxon>
        <taxon>Viridiplantae</taxon>
        <taxon>Streptophyta</taxon>
        <taxon>Embryophyta</taxon>
        <taxon>Tracheophyta</taxon>
        <taxon>Spermatophyta</taxon>
        <taxon>Magnoliopsida</taxon>
        <taxon>eudicotyledons</taxon>
        <taxon>Gunneridae</taxon>
        <taxon>Pentapetalae</taxon>
        <taxon>rosids</taxon>
        <taxon>fabids</taxon>
        <taxon>Fabales</taxon>
        <taxon>Fabaceae</taxon>
        <taxon>Papilionoideae</taxon>
        <taxon>50 kb inversion clade</taxon>
        <taxon>NPAAA clade</taxon>
        <taxon>indigoferoid/millettioid clade</taxon>
        <taxon>Phaseoleae</taxon>
        <taxon>Mucuna</taxon>
    </lineage>
</organism>
<comment type="caution">
    <text evidence="1">The sequence shown here is derived from an EMBL/GenBank/DDBJ whole genome shotgun (WGS) entry which is preliminary data.</text>
</comment>
<accession>A0A371F650</accession>
<dbReference type="EMBL" id="QJKJ01010426">
    <property type="protein sequence ID" value="RDX73737.1"/>
    <property type="molecule type" value="Genomic_DNA"/>
</dbReference>
<keyword evidence="2" id="KW-1185">Reference proteome</keyword>
<evidence type="ECO:0000313" key="2">
    <source>
        <dbReference type="Proteomes" id="UP000257109"/>
    </source>
</evidence>
<sequence>RTFHRLIRSPRSSEVANNNHNGSAFASDSTVLKSDNADFDYDPTNSNFDLGVYISKFSLDNMVDNYMTLKELATPDIIYQPYFISEDPHKQLKEFHGSTQQFGVGEFATSRVVNELAIGHHISPLVRVCGICASIEHPTDMCPILKETKLNSVEVTTMMGGQQYR</sequence>
<gene>
    <name evidence="1" type="ORF">CR513_46603</name>
</gene>
<feature type="non-terminal residue" evidence="1">
    <location>
        <position position="165"/>
    </location>
</feature>
<dbReference type="AlphaFoldDB" id="A0A371F650"/>
<name>A0A371F650_MUCPR</name>
<evidence type="ECO:0000313" key="1">
    <source>
        <dbReference type="EMBL" id="RDX73737.1"/>
    </source>
</evidence>
<dbReference type="Proteomes" id="UP000257109">
    <property type="component" value="Unassembled WGS sequence"/>
</dbReference>
<protein>
    <submittedName>
        <fullName evidence="1">Uncharacterized protein</fullName>
    </submittedName>
</protein>
<proteinExistence type="predicted"/>
<feature type="non-terminal residue" evidence="1">
    <location>
        <position position="1"/>
    </location>
</feature>